<proteinExistence type="predicted"/>
<feature type="chain" id="PRO_5038677767" description="DUF4333 domain-containing protein" evidence="1">
    <location>
        <begin position="20"/>
        <end position="245"/>
    </location>
</feature>
<dbReference type="InterPro" id="IPR025637">
    <property type="entry name" value="DUF4333"/>
</dbReference>
<evidence type="ECO:0000313" key="3">
    <source>
        <dbReference type="EMBL" id="BBZ75908.1"/>
    </source>
</evidence>
<protein>
    <recommendedName>
        <fullName evidence="2">DUF4333 domain-containing protein</fullName>
    </recommendedName>
</protein>
<sequence>MRRTTAALAALVVGGAALAGCSFSASTGKPLVDKADLQKDITERLTKAGAKPESVTCKADLEGEVGKTTRCEVVLSATNSFEPIVTVTKVDGSTVSYDMAPAVNKEQLEKTVTTMVSQASGSNVESVSCESGLDGKKGAEAHCDVTAGGVTLKRTVEVTEVNNLLMNFTVIPVLPKAQVENSLLDQLQTQLGHRPDTADCTADLEGKPGTTVECSVVAGEEHQDFTLTVTTVDGDTVNYSFAPKA</sequence>
<reference evidence="3 4" key="1">
    <citation type="journal article" date="2019" name="Emerg. Microbes Infect.">
        <title>Comprehensive subspecies identification of 175 nontuberculous mycobacteria species based on 7547 genomic profiles.</title>
        <authorList>
            <person name="Matsumoto Y."/>
            <person name="Kinjo T."/>
            <person name="Motooka D."/>
            <person name="Nabeya D."/>
            <person name="Jung N."/>
            <person name="Uechi K."/>
            <person name="Horii T."/>
            <person name="Iida T."/>
            <person name="Fujita J."/>
            <person name="Nakamura S."/>
        </authorList>
    </citation>
    <scope>NUCLEOTIDE SEQUENCE [LARGE SCALE GENOMIC DNA]</scope>
    <source>
        <strain evidence="3 4">JCM 30275</strain>
    </source>
</reference>
<keyword evidence="1" id="KW-0732">Signal</keyword>
<evidence type="ECO:0000313" key="4">
    <source>
        <dbReference type="Proteomes" id="UP000467249"/>
    </source>
</evidence>
<keyword evidence="4" id="KW-1185">Reference proteome</keyword>
<feature type="signal peptide" evidence="1">
    <location>
        <begin position="1"/>
        <end position="19"/>
    </location>
</feature>
<dbReference type="AlphaFoldDB" id="A0A6N4W5W5"/>
<dbReference type="Proteomes" id="UP000467249">
    <property type="component" value="Chromosome"/>
</dbReference>
<feature type="domain" description="DUF4333" evidence="2">
    <location>
        <begin position="169"/>
        <end position="234"/>
    </location>
</feature>
<name>A0A6N4W5W5_9MYCO</name>
<feature type="domain" description="DUF4333" evidence="2">
    <location>
        <begin position="101"/>
        <end position="161"/>
    </location>
</feature>
<dbReference type="PROSITE" id="PS51257">
    <property type="entry name" value="PROKAR_LIPOPROTEIN"/>
    <property type="match status" value="1"/>
</dbReference>
<dbReference type="RefSeq" id="WP_163803454.1">
    <property type="nucleotide sequence ID" value="NZ_AP022620.1"/>
</dbReference>
<dbReference type="EMBL" id="AP022620">
    <property type="protein sequence ID" value="BBZ75908.1"/>
    <property type="molecule type" value="Genomic_DNA"/>
</dbReference>
<evidence type="ECO:0000259" key="2">
    <source>
        <dbReference type="Pfam" id="PF14230"/>
    </source>
</evidence>
<accession>A0A6N4W5W5</accession>
<dbReference type="KEGG" id="many:MANY_12450"/>
<gene>
    <name evidence="3" type="ORF">MANY_12450</name>
</gene>
<organism evidence="3 4">
    <name type="scientific">Mycolicibacterium anyangense</name>
    <dbReference type="NCBI Taxonomy" id="1431246"/>
    <lineage>
        <taxon>Bacteria</taxon>
        <taxon>Bacillati</taxon>
        <taxon>Actinomycetota</taxon>
        <taxon>Actinomycetes</taxon>
        <taxon>Mycobacteriales</taxon>
        <taxon>Mycobacteriaceae</taxon>
        <taxon>Mycolicibacterium</taxon>
    </lineage>
</organism>
<evidence type="ECO:0000256" key="1">
    <source>
        <dbReference type="SAM" id="SignalP"/>
    </source>
</evidence>
<feature type="domain" description="DUF4333" evidence="2">
    <location>
        <begin position="17"/>
        <end position="92"/>
    </location>
</feature>
<dbReference type="Pfam" id="PF14230">
    <property type="entry name" value="DUF4333"/>
    <property type="match status" value="3"/>
</dbReference>